<accession>A0A1B1Y6N7</accession>
<dbReference type="Gene3D" id="1.10.357.10">
    <property type="entry name" value="Tetracycline Repressor, domain 2"/>
    <property type="match status" value="1"/>
</dbReference>
<dbReference type="OrthoDB" id="977687at2"/>
<dbReference type="InterPro" id="IPR041673">
    <property type="entry name" value="TetR_C_23"/>
</dbReference>
<dbReference type="Proteomes" id="UP000092967">
    <property type="component" value="Chromosome"/>
</dbReference>
<dbReference type="STRING" id="1790137.AXE80_09190"/>
<organism evidence="2 3">
    <name type="scientific">Wenyingzhuangia fucanilytica</name>
    <dbReference type="NCBI Taxonomy" id="1790137"/>
    <lineage>
        <taxon>Bacteria</taxon>
        <taxon>Pseudomonadati</taxon>
        <taxon>Bacteroidota</taxon>
        <taxon>Flavobacteriia</taxon>
        <taxon>Flavobacteriales</taxon>
        <taxon>Flavobacteriaceae</taxon>
        <taxon>Wenyingzhuangia</taxon>
    </lineage>
</organism>
<dbReference type="InterPro" id="IPR036271">
    <property type="entry name" value="Tet_transcr_reg_TetR-rel_C_sf"/>
</dbReference>
<dbReference type="EMBL" id="CP014224">
    <property type="protein sequence ID" value="ANW96442.1"/>
    <property type="molecule type" value="Genomic_DNA"/>
</dbReference>
<dbReference type="Pfam" id="PF17931">
    <property type="entry name" value="TetR_C_23"/>
    <property type="match status" value="1"/>
</dbReference>
<gene>
    <name evidence="2" type="ORF">AXE80_09190</name>
</gene>
<protein>
    <recommendedName>
        <fullName evidence="1">Tetracyclin repressor-like C-terminal domain-containing protein</fullName>
    </recommendedName>
</protein>
<evidence type="ECO:0000259" key="1">
    <source>
        <dbReference type="Pfam" id="PF17931"/>
    </source>
</evidence>
<dbReference type="RefSeq" id="WP_068826567.1">
    <property type="nucleotide sequence ID" value="NZ_CP014224.1"/>
</dbReference>
<evidence type="ECO:0000313" key="2">
    <source>
        <dbReference type="EMBL" id="ANW96442.1"/>
    </source>
</evidence>
<feature type="domain" description="Tetracyclin repressor-like C-terminal" evidence="1">
    <location>
        <begin position="83"/>
        <end position="200"/>
    </location>
</feature>
<keyword evidence="3" id="KW-1185">Reference proteome</keyword>
<dbReference type="KEGG" id="wfu:AXE80_09190"/>
<evidence type="ECO:0000313" key="3">
    <source>
        <dbReference type="Proteomes" id="UP000092967"/>
    </source>
</evidence>
<proteinExistence type="predicted"/>
<dbReference type="AlphaFoldDB" id="A0A1B1Y6N7"/>
<sequence length="210" mass="24849">MKAKINKTHILTHYINYALNDEFTSKSIHSFAKKFKISEKEFYKHYTSFDQISSDVYVSFYDETIKLIMSEIDYNKLDAKNELLAFYYTFFELLSQNRSFVIQSLGTPLSNLKKAKTLTPLKSKFKDFIKSLQIETLDVKQEKNIEELAWTQFLFTLKFWLEDDSPSFEKTDLFIEKTVNTSFDLLGITTVENIMDIGKFFFKEKIKPQF</sequence>
<reference evidence="2 3" key="1">
    <citation type="submission" date="2016-02" db="EMBL/GenBank/DDBJ databases">
        <authorList>
            <person name="Wen L."/>
            <person name="He K."/>
            <person name="Yang H."/>
        </authorList>
    </citation>
    <scope>NUCLEOTIDE SEQUENCE [LARGE SCALE GENOMIC DNA]</scope>
    <source>
        <strain evidence="2 3">CZ1127</strain>
    </source>
</reference>
<dbReference type="SUPFAM" id="SSF48498">
    <property type="entry name" value="Tetracyclin repressor-like, C-terminal domain"/>
    <property type="match status" value="1"/>
</dbReference>
<name>A0A1B1Y6N7_9FLAO</name>